<evidence type="ECO:0000313" key="6">
    <source>
        <dbReference type="EMBL" id="KAA5420088.1"/>
    </source>
</evidence>
<dbReference type="EMBL" id="VVYV01000096">
    <property type="protein sequence ID" value="KAA5411795.1"/>
    <property type="molecule type" value="Genomic_DNA"/>
</dbReference>
<protein>
    <submittedName>
        <fullName evidence="6">Arylsulfatase</fullName>
    </submittedName>
</protein>
<evidence type="ECO:0000313" key="7">
    <source>
        <dbReference type="Proteomes" id="UP000448877"/>
    </source>
</evidence>
<reference evidence="7 8" key="1">
    <citation type="journal article" date="2019" name="Nat. Med.">
        <title>A library of human gut bacterial isolates paired with longitudinal multiomics data enables mechanistic microbiome research.</title>
        <authorList>
            <person name="Poyet M."/>
            <person name="Groussin M."/>
            <person name="Gibbons S.M."/>
            <person name="Avila-Pacheco J."/>
            <person name="Jiang X."/>
            <person name="Kearney S.M."/>
            <person name="Perrotta A.R."/>
            <person name="Berdy B."/>
            <person name="Zhao S."/>
            <person name="Lieberman T.D."/>
            <person name="Swanson P.K."/>
            <person name="Smith M."/>
            <person name="Roesemann S."/>
            <person name="Alexander J.E."/>
            <person name="Rich S.A."/>
            <person name="Livny J."/>
            <person name="Vlamakis H."/>
            <person name="Clish C."/>
            <person name="Bullock K."/>
            <person name="Deik A."/>
            <person name="Scott J."/>
            <person name="Pierce K.A."/>
            <person name="Xavier R.J."/>
            <person name="Alm E.J."/>
        </authorList>
    </citation>
    <scope>NUCLEOTIDE SEQUENCE [LARGE SCALE GENOMIC DNA]</scope>
    <source>
        <strain evidence="5 7">BIOML-A6</strain>
        <strain evidence="6 8">BIOML-A8</strain>
    </source>
</reference>
<comment type="caution">
    <text evidence="6">The sequence shown here is derived from an EMBL/GenBank/DDBJ whole genome shotgun (WGS) entry which is preliminary data.</text>
</comment>
<dbReference type="InterPro" id="IPR000917">
    <property type="entry name" value="Sulfatase_N"/>
</dbReference>
<proteinExistence type="inferred from homology"/>
<dbReference type="Gene3D" id="3.40.720.10">
    <property type="entry name" value="Alkaline Phosphatase, subunit A"/>
    <property type="match status" value="1"/>
</dbReference>
<dbReference type="GO" id="GO:0016787">
    <property type="term" value="F:hydrolase activity"/>
    <property type="evidence" value="ECO:0007669"/>
    <property type="project" value="UniProtKB-KW"/>
</dbReference>
<dbReference type="AlphaFoldDB" id="A0A120A4G4"/>
<accession>A0A120A4G4</accession>
<dbReference type="EMBL" id="VVYX01000009">
    <property type="protein sequence ID" value="KAA5420088.1"/>
    <property type="molecule type" value="Genomic_DNA"/>
</dbReference>
<sequence length="480" mass="54026">MEKQKLFSISCGIAGAMVACSCAQQPEAEWKQSPNVIYILADDLGIGDISPYGQNLIKTPNLQRMSDEGMRFTQCYSGTSVSAPSRASLMTGQHTGHTYIRGNMRMDPEGQVAMPAGTYTIAELFHEAGYATGCFGKWGLGYPGSESDPTKVGFDEFLGYNCQTLAHDYYPDHLWDGTKRVEFPENYNQAEGTYSADLIHNRALQYIRSHAGEKFFAYLSYTLPHAELVLPKDSVYQSYCNLIPAKDDEAWAEQNPNRRGAYGAAERPLAAFASMVTRLDKYVGEIMELLAELGIDDNTIVVFTSDNGPHREGGANPDYFKSYGPYRGVKRDLYEGGIRMPMIIRCPNHIEGGVTNDHIMAFWDMMPTFAELTGTTRDIQTDGISFLPTLLGKGKQKEHEYLYWEFHEKGGRQALRYGNWKGVRLFVGCPEKTTFELYDLSKDIHEDNDVSEQYPEMVKKIETLMQGARTESELFDFSRM</sequence>
<evidence type="ECO:0000256" key="3">
    <source>
        <dbReference type="PIRSR" id="PIRSR600917-52"/>
    </source>
</evidence>
<dbReference type="PROSITE" id="PS00523">
    <property type="entry name" value="SULFATASE_1"/>
    <property type="match status" value="1"/>
</dbReference>
<comment type="similarity">
    <text evidence="1">Belongs to the sulfatase family.</text>
</comment>
<dbReference type="PANTHER" id="PTHR43751:SF3">
    <property type="entry name" value="SULFATASE N-TERMINAL DOMAIN-CONTAINING PROTEIN"/>
    <property type="match status" value="1"/>
</dbReference>
<dbReference type="RefSeq" id="WP_007216937.1">
    <property type="nucleotide sequence ID" value="NZ_CABMLT010000007.1"/>
</dbReference>
<dbReference type="InterPro" id="IPR024607">
    <property type="entry name" value="Sulfatase_CS"/>
</dbReference>
<evidence type="ECO:0000256" key="2">
    <source>
        <dbReference type="ARBA" id="ARBA00022801"/>
    </source>
</evidence>
<evidence type="ECO:0000256" key="1">
    <source>
        <dbReference type="ARBA" id="ARBA00008779"/>
    </source>
</evidence>
<dbReference type="Proteomes" id="UP000448877">
    <property type="component" value="Unassembled WGS sequence"/>
</dbReference>
<dbReference type="SUPFAM" id="SSF53649">
    <property type="entry name" value="Alkaline phosphatase-like"/>
    <property type="match status" value="1"/>
</dbReference>
<dbReference type="CDD" id="cd16145">
    <property type="entry name" value="ARS_like"/>
    <property type="match status" value="1"/>
</dbReference>
<evidence type="ECO:0000313" key="5">
    <source>
        <dbReference type="EMBL" id="KAA5411795.1"/>
    </source>
</evidence>
<evidence type="ECO:0000259" key="4">
    <source>
        <dbReference type="Pfam" id="PF00884"/>
    </source>
</evidence>
<gene>
    <name evidence="5" type="ORF">F2Y81_28060</name>
    <name evidence="6" type="ORF">F2Y87_09090</name>
</gene>
<dbReference type="Proteomes" id="UP000482653">
    <property type="component" value="Unassembled WGS sequence"/>
</dbReference>
<dbReference type="InterPro" id="IPR052701">
    <property type="entry name" value="GAG_Ulvan_Degrading_Sulfatases"/>
</dbReference>
<dbReference type="InterPro" id="IPR017850">
    <property type="entry name" value="Alkaline_phosphatase_core_sf"/>
</dbReference>
<organism evidence="6 8">
    <name type="scientific">Bacteroides cellulosilyticus</name>
    <dbReference type="NCBI Taxonomy" id="246787"/>
    <lineage>
        <taxon>Bacteria</taxon>
        <taxon>Pseudomonadati</taxon>
        <taxon>Bacteroidota</taxon>
        <taxon>Bacteroidia</taxon>
        <taxon>Bacteroidales</taxon>
        <taxon>Bacteroidaceae</taxon>
        <taxon>Bacteroides</taxon>
    </lineage>
</organism>
<name>A0A120A4G4_9BACE</name>
<evidence type="ECO:0000313" key="8">
    <source>
        <dbReference type="Proteomes" id="UP000482653"/>
    </source>
</evidence>
<feature type="modified residue" description="3-oxoalanine (Ser)" evidence="3">
    <location>
        <position position="82"/>
    </location>
</feature>
<dbReference type="Pfam" id="PF00884">
    <property type="entry name" value="Sulfatase"/>
    <property type="match status" value="1"/>
</dbReference>
<feature type="domain" description="Sulfatase N-terminal" evidence="4">
    <location>
        <begin position="34"/>
        <end position="374"/>
    </location>
</feature>
<keyword evidence="2" id="KW-0378">Hydrolase</keyword>
<dbReference type="Gene3D" id="3.30.1120.10">
    <property type="match status" value="1"/>
</dbReference>
<dbReference type="PANTHER" id="PTHR43751">
    <property type="entry name" value="SULFATASE"/>
    <property type="match status" value="1"/>
</dbReference>
<comment type="PTM">
    <text evidence="3">The conversion to 3-oxoalanine (also known as C-formylglycine, FGly), of a serine or cysteine residue in prokaryotes and of a cysteine residue in eukaryotes, is critical for catalytic activity.</text>
</comment>
<dbReference type="PROSITE" id="PS51257">
    <property type="entry name" value="PROKAR_LIPOPROTEIN"/>
    <property type="match status" value="1"/>
</dbReference>